<sequence length="128" mass="14706">MPLQLQMRQWVTCKMLCFAVSSTCGEMVNPGQMRRSAGGCCCHRERTAASPDELKVYALWEAGDTYDQHRQVLLEIFSKNYRVRRNVIQNQLSQECGEDLNKQEVDRVLKDCCVSYGGMWYLKGTVQS</sequence>
<feature type="domain" description="DNA-directed RNA polymerase III subunit RPC5 C-terminal" evidence="2">
    <location>
        <begin position="45"/>
        <end position="128"/>
    </location>
</feature>
<dbReference type="STRING" id="12930.A0A0Q3XCX4"/>
<keyword evidence="3" id="KW-0804">Transcription</keyword>
<keyword evidence="3" id="KW-0240">DNA-directed RNA polymerase</keyword>
<dbReference type="PANTHER" id="PTHR12069:SF0">
    <property type="entry name" value="DNA-DIRECTED RNA POLYMERASE III SUBUNIT RPC5"/>
    <property type="match status" value="1"/>
</dbReference>
<dbReference type="OrthoDB" id="340681at2759"/>
<evidence type="ECO:0000313" key="3">
    <source>
        <dbReference type="EMBL" id="KQL61549.1"/>
    </source>
</evidence>
<reference evidence="3 4" key="1">
    <citation type="submission" date="2015-10" db="EMBL/GenBank/DDBJ databases">
        <authorList>
            <person name="Gilbert D.G."/>
        </authorList>
    </citation>
    <scope>NUCLEOTIDE SEQUENCE [LARGE SCALE GENOMIC DNA]</scope>
    <source>
        <strain evidence="3">FVVF132</strain>
    </source>
</reference>
<dbReference type="InterPro" id="IPR006886">
    <property type="entry name" value="RNA_pol_III_Rpc5"/>
</dbReference>
<name>A0A0Q3XCX4_AMAAE</name>
<dbReference type="Pfam" id="PF19725">
    <property type="entry name" value="RPC5_C"/>
    <property type="match status" value="1"/>
</dbReference>
<accession>A0A0Q3XCX4</accession>
<dbReference type="Proteomes" id="UP000051836">
    <property type="component" value="Unassembled WGS sequence"/>
</dbReference>
<organism evidence="3 4">
    <name type="scientific">Amazona aestiva</name>
    <name type="common">Blue-fronted Amazon parrot</name>
    <dbReference type="NCBI Taxonomy" id="12930"/>
    <lineage>
        <taxon>Eukaryota</taxon>
        <taxon>Metazoa</taxon>
        <taxon>Chordata</taxon>
        <taxon>Craniata</taxon>
        <taxon>Vertebrata</taxon>
        <taxon>Euteleostomi</taxon>
        <taxon>Archelosauria</taxon>
        <taxon>Archosauria</taxon>
        <taxon>Dinosauria</taxon>
        <taxon>Saurischia</taxon>
        <taxon>Theropoda</taxon>
        <taxon>Coelurosauria</taxon>
        <taxon>Aves</taxon>
        <taxon>Neognathae</taxon>
        <taxon>Neoaves</taxon>
        <taxon>Telluraves</taxon>
        <taxon>Australaves</taxon>
        <taxon>Psittaciformes</taxon>
        <taxon>Psittacidae</taxon>
        <taxon>Amazona</taxon>
    </lineage>
</organism>
<evidence type="ECO:0000256" key="1">
    <source>
        <dbReference type="SAM" id="SignalP"/>
    </source>
</evidence>
<dbReference type="GO" id="GO:0042797">
    <property type="term" value="P:tRNA transcription by RNA polymerase III"/>
    <property type="evidence" value="ECO:0007669"/>
    <property type="project" value="TreeGrafter"/>
</dbReference>
<dbReference type="AlphaFoldDB" id="A0A0Q3XCX4"/>
<evidence type="ECO:0000259" key="2">
    <source>
        <dbReference type="Pfam" id="PF19725"/>
    </source>
</evidence>
<feature type="chain" id="PRO_5006209650" evidence="1">
    <location>
        <begin position="26"/>
        <end position="128"/>
    </location>
</feature>
<dbReference type="GO" id="GO:0005666">
    <property type="term" value="C:RNA polymerase III complex"/>
    <property type="evidence" value="ECO:0007669"/>
    <property type="project" value="TreeGrafter"/>
</dbReference>
<dbReference type="EMBL" id="LMAW01000001">
    <property type="protein sequence ID" value="KQL61549.1"/>
    <property type="molecule type" value="Genomic_DNA"/>
</dbReference>
<protein>
    <submittedName>
        <fullName evidence="3">DNA-directed RNA polymerase III subunit RPC5-like protein</fullName>
    </submittedName>
</protein>
<evidence type="ECO:0000313" key="4">
    <source>
        <dbReference type="Proteomes" id="UP000051836"/>
    </source>
</evidence>
<dbReference type="InterPro" id="IPR045576">
    <property type="entry name" value="RPC5_C"/>
</dbReference>
<proteinExistence type="predicted"/>
<dbReference type="PANTHER" id="PTHR12069">
    <property type="entry name" value="DNA-DIRECTED RNA POLYMERASES III 80 KDA POLYPEPTIDE RNA POLYMERASE III SUBUNIT 5"/>
    <property type="match status" value="1"/>
</dbReference>
<keyword evidence="1" id="KW-0732">Signal</keyword>
<gene>
    <name evidence="3" type="ORF">AAES_14094</name>
</gene>
<feature type="signal peptide" evidence="1">
    <location>
        <begin position="1"/>
        <end position="25"/>
    </location>
</feature>
<comment type="caution">
    <text evidence="3">The sequence shown here is derived from an EMBL/GenBank/DDBJ whole genome shotgun (WGS) entry which is preliminary data.</text>
</comment>
<keyword evidence="4" id="KW-1185">Reference proteome</keyword>